<evidence type="ECO:0000313" key="8">
    <source>
        <dbReference type="Proteomes" id="UP000666915"/>
    </source>
</evidence>
<dbReference type="InterPro" id="IPR049445">
    <property type="entry name" value="TetR_SbtR-like_C"/>
</dbReference>
<dbReference type="Pfam" id="PF21597">
    <property type="entry name" value="TetR_C_43"/>
    <property type="match status" value="1"/>
</dbReference>
<dbReference type="Proteomes" id="UP000666915">
    <property type="component" value="Unassembled WGS sequence"/>
</dbReference>
<dbReference type="InterPro" id="IPR036271">
    <property type="entry name" value="Tet_transcr_reg_TetR-rel_C_sf"/>
</dbReference>
<reference evidence="7 8" key="1">
    <citation type="submission" date="2021-03" db="EMBL/GenBank/DDBJ databases">
        <authorList>
            <person name="Kanchanasin P."/>
            <person name="Saeng-In P."/>
            <person name="Phongsopitanun W."/>
            <person name="Yuki M."/>
            <person name="Kudo T."/>
            <person name="Ohkuma M."/>
            <person name="Tanasupawat S."/>
        </authorList>
    </citation>
    <scope>NUCLEOTIDE SEQUENCE [LARGE SCALE GENOMIC DNA]</scope>
    <source>
        <strain evidence="7 8">L46</strain>
    </source>
</reference>
<keyword evidence="2 4" id="KW-0238">DNA-binding</keyword>
<dbReference type="SUPFAM" id="SSF46689">
    <property type="entry name" value="Homeodomain-like"/>
    <property type="match status" value="1"/>
</dbReference>
<sequence length="225" mass="23095">MTSDDMPRTRAPRADVRRNRARLLAAAREMFLRDGAGASLEGVARLAGVGVGTLYRHFPTRQDLLEALLADAYDALAQRGRELLESPEPRRALLTWLDDFVAAVSEFRGTAPSVLVSLRGERCEAFRSCRAMREAGEALFARAQESGEAPAGVAFLDVLKLAGGIATAAEREPGAAGRLLSLAASGIAPGAASGGSGTAPGESGAAPGEHGTSPGGSGGAPNPFG</sequence>
<dbReference type="Gene3D" id="1.10.357.10">
    <property type="entry name" value="Tetracycline Repressor, domain 2"/>
    <property type="match status" value="1"/>
</dbReference>
<dbReference type="InterPro" id="IPR001647">
    <property type="entry name" value="HTH_TetR"/>
</dbReference>
<feature type="region of interest" description="Disordered" evidence="5">
    <location>
        <begin position="189"/>
        <end position="225"/>
    </location>
</feature>
<dbReference type="SUPFAM" id="SSF48498">
    <property type="entry name" value="Tetracyclin repressor-like, C-terminal domain"/>
    <property type="match status" value="1"/>
</dbReference>
<evidence type="ECO:0000256" key="3">
    <source>
        <dbReference type="ARBA" id="ARBA00023163"/>
    </source>
</evidence>
<evidence type="ECO:0000256" key="5">
    <source>
        <dbReference type="SAM" id="MobiDB-lite"/>
    </source>
</evidence>
<dbReference type="Pfam" id="PF00440">
    <property type="entry name" value="TetR_N"/>
    <property type="match status" value="1"/>
</dbReference>
<feature type="DNA-binding region" description="H-T-H motif" evidence="4">
    <location>
        <begin position="39"/>
        <end position="58"/>
    </location>
</feature>
<dbReference type="PRINTS" id="PR00455">
    <property type="entry name" value="HTHTETR"/>
</dbReference>
<evidence type="ECO:0000256" key="2">
    <source>
        <dbReference type="ARBA" id="ARBA00023125"/>
    </source>
</evidence>
<evidence type="ECO:0000256" key="4">
    <source>
        <dbReference type="PROSITE-ProRule" id="PRU00335"/>
    </source>
</evidence>
<evidence type="ECO:0000256" key="1">
    <source>
        <dbReference type="ARBA" id="ARBA00023015"/>
    </source>
</evidence>
<gene>
    <name evidence="7" type="ORF">J4557_31860</name>
</gene>
<dbReference type="PANTHER" id="PTHR30055">
    <property type="entry name" value="HTH-TYPE TRANSCRIPTIONAL REGULATOR RUTR"/>
    <property type="match status" value="1"/>
</dbReference>
<accession>A0ABS3R7I2</accession>
<dbReference type="InterPro" id="IPR050109">
    <property type="entry name" value="HTH-type_TetR-like_transc_reg"/>
</dbReference>
<feature type="compositionally biased region" description="Low complexity" evidence="5">
    <location>
        <begin position="199"/>
        <end position="212"/>
    </location>
</feature>
<keyword evidence="8" id="KW-1185">Reference proteome</keyword>
<dbReference type="EMBL" id="JAGEOK010000023">
    <property type="protein sequence ID" value="MBO2442131.1"/>
    <property type="molecule type" value="Genomic_DNA"/>
</dbReference>
<protein>
    <submittedName>
        <fullName evidence="7">TetR/AcrR family transcriptional regulator</fullName>
    </submittedName>
</protein>
<keyword evidence="3" id="KW-0804">Transcription</keyword>
<dbReference type="PANTHER" id="PTHR30055:SF234">
    <property type="entry name" value="HTH-TYPE TRANSCRIPTIONAL REGULATOR BETI"/>
    <property type="match status" value="1"/>
</dbReference>
<evidence type="ECO:0000259" key="6">
    <source>
        <dbReference type="PROSITE" id="PS50977"/>
    </source>
</evidence>
<evidence type="ECO:0000313" key="7">
    <source>
        <dbReference type="EMBL" id="MBO2442131.1"/>
    </source>
</evidence>
<keyword evidence="1" id="KW-0805">Transcription regulation</keyword>
<dbReference type="RefSeq" id="WP_208270460.1">
    <property type="nucleotide sequence ID" value="NZ_BAAAGM010000066.1"/>
</dbReference>
<name>A0ABS3R7I2_9ACTN</name>
<organism evidence="7 8">
    <name type="scientific">Actinomadura nitritigenes</name>
    <dbReference type="NCBI Taxonomy" id="134602"/>
    <lineage>
        <taxon>Bacteria</taxon>
        <taxon>Bacillati</taxon>
        <taxon>Actinomycetota</taxon>
        <taxon>Actinomycetes</taxon>
        <taxon>Streptosporangiales</taxon>
        <taxon>Thermomonosporaceae</taxon>
        <taxon>Actinomadura</taxon>
    </lineage>
</organism>
<feature type="domain" description="HTH tetR-type" evidence="6">
    <location>
        <begin position="17"/>
        <end position="76"/>
    </location>
</feature>
<proteinExistence type="predicted"/>
<dbReference type="InterPro" id="IPR009057">
    <property type="entry name" value="Homeodomain-like_sf"/>
</dbReference>
<dbReference type="PROSITE" id="PS50977">
    <property type="entry name" value="HTH_TETR_2"/>
    <property type="match status" value="1"/>
</dbReference>
<comment type="caution">
    <text evidence="7">The sequence shown here is derived from an EMBL/GenBank/DDBJ whole genome shotgun (WGS) entry which is preliminary data.</text>
</comment>